<dbReference type="AlphaFoldDB" id="D8JWY6"/>
<keyword evidence="7 16" id="KW-0547">Nucleotide-binding</keyword>
<accession>D8JWY6</accession>
<evidence type="ECO:0000256" key="17">
    <source>
        <dbReference type="SAM" id="MobiDB-lite"/>
    </source>
</evidence>
<name>D8JWY6_HYPDA</name>
<dbReference type="STRING" id="582899.Hden_3301"/>
<dbReference type="GO" id="GO:0005524">
    <property type="term" value="F:ATP binding"/>
    <property type="evidence" value="ECO:0007669"/>
    <property type="project" value="UniProtKB-UniRule"/>
</dbReference>
<evidence type="ECO:0000256" key="3">
    <source>
        <dbReference type="ARBA" id="ARBA00020887"/>
    </source>
</evidence>
<evidence type="ECO:0000256" key="8">
    <source>
        <dbReference type="ARBA" id="ARBA00022829"/>
    </source>
</evidence>
<evidence type="ECO:0000256" key="7">
    <source>
        <dbReference type="ARBA" id="ARBA00022741"/>
    </source>
</evidence>
<dbReference type="Proteomes" id="UP000002033">
    <property type="component" value="Chromosome"/>
</dbReference>
<feature type="binding site" evidence="16">
    <location>
        <begin position="566"/>
        <end position="573"/>
    </location>
    <ligand>
        <name>ATP</name>
        <dbReference type="ChEBI" id="CHEBI:30616"/>
    </ligand>
</feature>
<dbReference type="Gene3D" id="1.10.10.10">
    <property type="entry name" value="Winged helix-like DNA-binding domain superfamily/Winged helix DNA-binding domain"/>
    <property type="match status" value="1"/>
</dbReference>
<comment type="similarity">
    <text evidence="2">Belongs to the FtsK/SpoIIIE/SftA family.</text>
</comment>
<feature type="transmembrane region" description="Helical" evidence="18">
    <location>
        <begin position="21"/>
        <end position="45"/>
    </location>
</feature>
<evidence type="ECO:0000256" key="18">
    <source>
        <dbReference type="SAM" id="Phobius"/>
    </source>
</evidence>
<evidence type="ECO:0000256" key="12">
    <source>
        <dbReference type="ARBA" id="ARBA00023136"/>
    </source>
</evidence>
<dbReference type="PANTHER" id="PTHR22683">
    <property type="entry name" value="SPORULATION PROTEIN RELATED"/>
    <property type="match status" value="1"/>
</dbReference>
<dbReference type="SUPFAM" id="SSF46785">
    <property type="entry name" value="Winged helix' DNA-binding domain"/>
    <property type="match status" value="1"/>
</dbReference>
<evidence type="ECO:0000256" key="11">
    <source>
        <dbReference type="ARBA" id="ARBA00023125"/>
    </source>
</evidence>
<keyword evidence="9 16" id="KW-0067">ATP-binding</keyword>
<gene>
    <name evidence="20" type="ordered locus">Hden_3301</name>
</gene>
<dbReference type="Gene3D" id="3.40.50.300">
    <property type="entry name" value="P-loop containing nucleotide triphosphate hydrolases"/>
    <property type="match status" value="1"/>
</dbReference>
<sequence>MSLDTRGIDPRRLLPQSLEDRLLGWMGRFGGAFLLASTLVVWASLASWSVLDPSLTHTTTVQARNFAGPVGAIISDLLFQTLGFGAVVALIAPFVWSIELLRTEQVAGGRSKLGFYPISILTFAGSISALPVFDGWPLRHGYGGLLGDSLLHLATKVFSILSDERAPIAAGLVLAAAAFQTAGKAMGFEAEAIVRTFFKSMGAAFHQAMTKPRADIIRTAPAVAVTSATGLWARFRGAAADDQSYTSLESYGAPHPAEPSLSHAPDAFGRLEIDSLHDDPRSGPTEFAAHTLAMPAAAAASPARERHPAAPAVPHGAVSHAAASHGVEDVPVDDLNDPIYAFDDNIEDSSRAIAARFAPASAKGRVAPSAPPPPVSRAQPPVPQPAAPEPVAAPKAAGGLLGGLKNRAAPQWKRPSLNMFKRPTAAKPNPELSQTVMRGNARLLEDVLADFGVKGEVKDIRPGPVVTLYEFEPSRGTKSSRIIGLAEDIARSMSLASVRAAVVPGRNAIGLELPNARRETVLLREILEADPFKSDALTLPIGLGKSIGGEPVVADLARMPHLLVAGTTGSGKSVGINAMVLSLLYRHSPDDCRLLMIDPKMLELSVYNGIPHLLTPVITDPHKAVAALNWAVREMEERYKQMAALSVRNIDVFNNRVRNAKKRGEILSRRVQTGFDTSGQARFETQKMDLEPLPRIVLIVDEFADLMIVAGKEVEASVQRLAQMARAAGIHLIMATQRPSVDIITGTIKANFPTRVSFKVTSKIDSRTILNEQGAEQLLGQGDMLYSTGAGQCVRVHGAYVSDEEVVAFADVLRQEAAPKYVEGITDMPSAAEPALGGSGTGEEDLYDRAVAIVMRDGKASTSYIQRRLSIGYNRAADLIERMERDGLISPANGVGKREILMSRGSGADAAA</sequence>
<dbReference type="HOGENOM" id="CLU_001981_6_2_5"/>
<dbReference type="PANTHER" id="PTHR22683:SF41">
    <property type="entry name" value="DNA TRANSLOCASE FTSK"/>
    <property type="match status" value="1"/>
</dbReference>
<keyword evidence="6 18" id="KW-0812">Transmembrane</keyword>
<evidence type="ECO:0000256" key="16">
    <source>
        <dbReference type="PROSITE-ProRule" id="PRU00289"/>
    </source>
</evidence>
<dbReference type="Pfam" id="PF01580">
    <property type="entry name" value="FtsK_SpoIIIE"/>
    <property type="match status" value="1"/>
</dbReference>
<keyword evidence="12 18" id="KW-0472">Membrane</keyword>
<evidence type="ECO:0000256" key="2">
    <source>
        <dbReference type="ARBA" id="ARBA00006474"/>
    </source>
</evidence>
<dbReference type="Pfam" id="PF13491">
    <property type="entry name" value="FtsK_4TM"/>
    <property type="match status" value="1"/>
</dbReference>
<comment type="subcellular location">
    <subcellularLocation>
        <location evidence="1">Cell membrane</location>
        <topology evidence="1">Multi-pass membrane protein</topology>
    </subcellularLocation>
</comment>
<protein>
    <recommendedName>
        <fullName evidence="3">DNA translocase FtsK</fullName>
    </recommendedName>
</protein>
<dbReference type="InterPro" id="IPR036388">
    <property type="entry name" value="WH-like_DNA-bd_sf"/>
</dbReference>
<feature type="transmembrane region" description="Helical" evidence="18">
    <location>
        <begin position="77"/>
        <end position="101"/>
    </location>
</feature>
<dbReference type="KEGG" id="hdn:Hden_3301"/>
<dbReference type="InterPro" id="IPR041027">
    <property type="entry name" value="FtsK_alpha"/>
</dbReference>
<dbReference type="CDD" id="cd01127">
    <property type="entry name" value="TrwB_TraG_TraD_VirD4"/>
    <property type="match status" value="1"/>
</dbReference>
<comment type="function">
    <text evidence="14">Essential cell division protein that coordinates cell division and chromosome segregation. The N-terminus is involved in assembly of the cell-division machinery. The C-terminus functions as a DNA motor that moves dsDNA in an ATP-dependent manner towards the dif recombination site, which is located within the replication terminus region. Translocation stops specifically at Xer-dif sites, where FtsK interacts with the Xer recombinase, allowing activation of chromosome unlinking by recombination. FtsK orienting polar sequences (KOPS) guide the direction of DNA translocation. FtsK can remove proteins from DNA as it translocates, but translocation stops specifically at XerCD-dif site, thereby preventing removal of XerC and XerD from dif.</text>
</comment>
<dbReference type="EMBL" id="CP002083">
    <property type="protein sequence ID" value="ADJ25094.1"/>
    <property type="molecule type" value="Genomic_DNA"/>
</dbReference>
<proteinExistence type="inferred from homology"/>
<evidence type="ECO:0000256" key="13">
    <source>
        <dbReference type="ARBA" id="ARBA00023306"/>
    </source>
</evidence>
<dbReference type="InterPro" id="IPR002543">
    <property type="entry name" value="FtsK_dom"/>
</dbReference>
<keyword evidence="4" id="KW-1003">Cell membrane</keyword>
<keyword evidence="10 18" id="KW-1133">Transmembrane helix</keyword>
<dbReference type="RefSeq" id="WP_013217253.1">
    <property type="nucleotide sequence ID" value="NC_014313.1"/>
</dbReference>
<evidence type="ECO:0000256" key="6">
    <source>
        <dbReference type="ARBA" id="ARBA00022692"/>
    </source>
</evidence>
<keyword evidence="11" id="KW-0238">DNA-binding</keyword>
<evidence type="ECO:0000256" key="4">
    <source>
        <dbReference type="ARBA" id="ARBA00022475"/>
    </source>
</evidence>
<dbReference type="InterPro" id="IPR018541">
    <property type="entry name" value="Ftsk_gamma"/>
</dbReference>
<dbReference type="SMART" id="SM00843">
    <property type="entry name" value="Ftsk_gamma"/>
    <property type="match status" value="1"/>
</dbReference>
<evidence type="ECO:0000256" key="5">
    <source>
        <dbReference type="ARBA" id="ARBA00022618"/>
    </source>
</evidence>
<keyword evidence="21" id="KW-1185">Reference proteome</keyword>
<dbReference type="InterPro" id="IPR025199">
    <property type="entry name" value="FtsK_4TM"/>
</dbReference>
<evidence type="ECO:0000313" key="21">
    <source>
        <dbReference type="Proteomes" id="UP000002033"/>
    </source>
</evidence>
<feature type="domain" description="FtsK" evidence="19">
    <location>
        <begin position="549"/>
        <end position="767"/>
    </location>
</feature>
<dbReference type="SUPFAM" id="SSF52540">
    <property type="entry name" value="P-loop containing nucleoside triphosphate hydrolases"/>
    <property type="match status" value="1"/>
</dbReference>
<dbReference type="GO" id="GO:0003677">
    <property type="term" value="F:DNA binding"/>
    <property type="evidence" value="ECO:0007669"/>
    <property type="project" value="UniProtKB-KW"/>
</dbReference>
<organism evidence="20 21">
    <name type="scientific">Hyphomicrobium denitrificans (strain ATCC 51888 / DSM 1869 / NCIMB 11706 / TK 0415)</name>
    <dbReference type="NCBI Taxonomy" id="582899"/>
    <lineage>
        <taxon>Bacteria</taxon>
        <taxon>Pseudomonadati</taxon>
        <taxon>Pseudomonadota</taxon>
        <taxon>Alphaproteobacteria</taxon>
        <taxon>Hyphomicrobiales</taxon>
        <taxon>Hyphomicrobiaceae</taxon>
        <taxon>Hyphomicrobium</taxon>
    </lineage>
</organism>
<feature type="transmembrane region" description="Helical" evidence="18">
    <location>
        <begin position="113"/>
        <end position="133"/>
    </location>
</feature>
<dbReference type="eggNOG" id="COG1674">
    <property type="taxonomic scope" value="Bacteria"/>
</dbReference>
<reference evidence="21" key="1">
    <citation type="journal article" date="2011" name="J. Bacteriol.">
        <title>Genome sequences of eight morphologically diverse alphaproteobacteria.</title>
        <authorList>
            <consortium name="US DOE Joint Genome Institute"/>
            <person name="Brown P.J."/>
            <person name="Kysela D.T."/>
            <person name="Buechlein A."/>
            <person name="Hemmerich C."/>
            <person name="Brun Y.V."/>
        </authorList>
    </citation>
    <scope>NUCLEOTIDE SEQUENCE [LARGE SCALE GENOMIC DNA]</scope>
    <source>
        <strain evidence="21">ATCC 51888 / DSM 1869 / NCIB 11706 / TK 0415</strain>
    </source>
</reference>
<feature type="compositionally biased region" description="Low complexity" evidence="17">
    <location>
        <begin position="389"/>
        <end position="398"/>
    </location>
</feature>
<feature type="region of interest" description="Disordered" evidence="17">
    <location>
        <begin position="359"/>
        <end position="403"/>
    </location>
</feature>
<dbReference type="InterPro" id="IPR050206">
    <property type="entry name" value="FtsK/SpoIIIE/SftA"/>
</dbReference>
<feature type="compositionally biased region" description="Pro residues" evidence="17">
    <location>
        <begin position="369"/>
        <end position="388"/>
    </location>
</feature>
<dbReference type="Pfam" id="PF09397">
    <property type="entry name" value="FtsK_gamma"/>
    <property type="match status" value="1"/>
</dbReference>
<evidence type="ECO:0000259" key="19">
    <source>
        <dbReference type="PROSITE" id="PS50901"/>
    </source>
</evidence>
<feature type="region of interest" description="Disordered" evidence="17">
    <location>
        <begin position="295"/>
        <end position="324"/>
    </location>
</feature>
<feature type="compositionally biased region" description="Low complexity" evidence="17">
    <location>
        <begin position="359"/>
        <end position="368"/>
    </location>
</feature>
<evidence type="ECO:0000256" key="15">
    <source>
        <dbReference type="ARBA" id="ARBA00025923"/>
    </source>
</evidence>
<keyword evidence="13" id="KW-0131">Cell cycle</keyword>
<dbReference type="InterPro" id="IPR036390">
    <property type="entry name" value="WH_DNA-bd_sf"/>
</dbReference>
<keyword evidence="8" id="KW-0159">Chromosome partition</keyword>
<evidence type="ECO:0000256" key="10">
    <source>
        <dbReference type="ARBA" id="ARBA00022989"/>
    </source>
</evidence>
<dbReference type="PROSITE" id="PS50901">
    <property type="entry name" value="FTSK"/>
    <property type="match status" value="1"/>
</dbReference>
<dbReference type="GO" id="GO:0051301">
    <property type="term" value="P:cell division"/>
    <property type="evidence" value="ECO:0007669"/>
    <property type="project" value="UniProtKB-KW"/>
</dbReference>
<dbReference type="Pfam" id="PF17854">
    <property type="entry name" value="FtsK_alpha"/>
    <property type="match status" value="1"/>
</dbReference>
<feature type="compositionally biased region" description="Low complexity" evidence="17">
    <location>
        <begin position="309"/>
        <end position="324"/>
    </location>
</feature>
<evidence type="ECO:0000256" key="14">
    <source>
        <dbReference type="ARBA" id="ARBA00024784"/>
    </source>
</evidence>
<evidence type="ECO:0000256" key="1">
    <source>
        <dbReference type="ARBA" id="ARBA00004651"/>
    </source>
</evidence>
<evidence type="ECO:0000313" key="20">
    <source>
        <dbReference type="EMBL" id="ADJ25094.1"/>
    </source>
</evidence>
<dbReference type="OrthoDB" id="9807790at2"/>
<dbReference type="InterPro" id="IPR027417">
    <property type="entry name" value="P-loop_NTPase"/>
</dbReference>
<evidence type="ECO:0000256" key="9">
    <source>
        <dbReference type="ARBA" id="ARBA00022840"/>
    </source>
</evidence>
<dbReference type="GO" id="GO:0005886">
    <property type="term" value="C:plasma membrane"/>
    <property type="evidence" value="ECO:0007669"/>
    <property type="project" value="UniProtKB-SubCell"/>
</dbReference>
<dbReference type="Gene3D" id="3.30.980.40">
    <property type="match status" value="1"/>
</dbReference>
<comment type="subunit">
    <text evidence="15">Homohexamer. Forms a ring that surrounds DNA.</text>
</comment>
<keyword evidence="5 20" id="KW-0132">Cell division</keyword>
<dbReference type="GO" id="GO:0007059">
    <property type="term" value="P:chromosome segregation"/>
    <property type="evidence" value="ECO:0007669"/>
    <property type="project" value="UniProtKB-KW"/>
</dbReference>